<accession>A0A9Q5HTG3</accession>
<dbReference type="GO" id="GO:0008270">
    <property type="term" value="F:zinc ion binding"/>
    <property type="evidence" value="ECO:0007669"/>
    <property type="project" value="InterPro"/>
</dbReference>
<dbReference type="AlphaFoldDB" id="A0A9Q5HTG3"/>
<dbReference type="InterPro" id="IPR001138">
    <property type="entry name" value="Zn2Cys6_DnaBD"/>
</dbReference>
<dbReference type="EMBL" id="LNZH02000208">
    <property type="protein sequence ID" value="OCB85574.1"/>
    <property type="molecule type" value="Genomic_DNA"/>
</dbReference>
<feature type="compositionally biased region" description="Low complexity" evidence="1">
    <location>
        <begin position="310"/>
        <end position="330"/>
    </location>
</feature>
<dbReference type="PROSITE" id="PS00463">
    <property type="entry name" value="ZN2_CY6_FUNGAL_1"/>
    <property type="match status" value="1"/>
</dbReference>
<comment type="caution">
    <text evidence="3">The sequence shown here is derived from an EMBL/GenBank/DDBJ whole genome shotgun (WGS) entry which is preliminary data.</text>
</comment>
<keyword evidence="4" id="KW-1185">Reference proteome</keyword>
<dbReference type="SUPFAM" id="SSF57701">
    <property type="entry name" value="Zn2/Cys6 DNA-binding domain"/>
    <property type="match status" value="1"/>
</dbReference>
<organism evidence="3 4">
    <name type="scientific">Sanghuangporus baumii</name>
    <name type="common">Phellinus baumii</name>
    <dbReference type="NCBI Taxonomy" id="108892"/>
    <lineage>
        <taxon>Eukaryota</taxon>
        <taxon>Fungi</taxon>
        <taxon>Dikarya</taxon>
        <taxon>Basidiomycota</taxon>
        <taxon>Agaricomycotina</taxon>
        <taxon>Agaricomycetes</taxon>
        <taxon>Hymenochaetales</taxon>
        <taxon>Hymenochaetaceae</taxon>
        <taxon>Sanghuangporus</taxon>
    </lineage>
</organism>
<dbReference type="Pfam" id="PF00172">
    <property type="entry name" value="Zn_clus"/>
    <property type="match status" value="1"/>
</dbReference>
<dbReference type="CDD" id="cd00067">
    <property type="entry name" value="GAL4"/>
    <property type="match status" value="1"/>
</dbReference>
<feature type="region of interest" description="Disordered" evidence="1">
    <location>
        <begin position="289"/>
        <end position="349"/>
    </location>
</feature>
<evidence type="ECO:0000259" key="2">
    <source>
        <dbReference type="PROSITE" id="PS50048"/>
    </source>
</evidence>
<dbReference type="Gene3D" id="4.10.240.10">
    <property type="entry name" value="Zn(2)-C6 fungal-type DNA-binding domain"/>
    <property type="match status" value="1"/>
</dbReference>
<dbReference type="Proteomes" id="UP000757232">
    <property type="component" value="Unassembled WGS sequence"/>
</dbReference>
<sequence length="493" mass="54414">MPGANKEGNSAQSQLMAGSNAQQTLLYQPSYVPLQVQVDWPTVKLRLKVKDLSHPGARLFFQHVDPSVALADAVSNVLKWLYTVQTCPRQWVFSLTSVESDVNPSHSVRSVTLHLDDMDGVAYTKGSELDDDHKEIHVSVRHIVNSKQRVKEETIGVLVHEMVHCFQCNWKGSCPGGLIEGIADYVRLKTGLSPPHWRKGGNRWDEGYQTTGYFLEWIEEVKGNDFVRRLNGSMRDQKYKESVFEDLTGEDSACPAVRLRATVPANRAIRHPPVRAATALTTINKMSAFNEPTAPGQGHDGTQQPPTFEPTQYQPQLDQQAQQQQLPATPGGDGSSTGKTKQRRSSPIPRIRRACTACHAGKTRCSEVLPCQSCLKRGLGASCQYPDPENETPGAQATASTVPVAPPTTFMGQIPPQPGPYYYDYSASTSTFRPAKRPRPLTEEEAAAITRNFQRGDFYVGNSGPVRIDPRLPVRLTLGEGDQVHFTISEAVL</sequence>
<dbReference type="OrthoDB" id="891726at2759"/>
<reference evidence="3" key="1">
    <citation type="submission" date="2016-06" db="EMBL/GenBank/DDBJ databases">
        <title>Draft Genome sequence of the fungus Inonotus baumii.</title>
        <authorList>
            <person name="Zhu H."/>
            <person name="Lin W."/>
        </authorList>
    </citation>
    <scope>NUCLEOTIDE SEQUENCE</scope>
    <source>
        <strain evidence="3">821</strain>
    </source>
</reference>
<evidence type="ECO:0000313" key="4">
    <source>
        <dbReference type="Proteomes" id="UP000757232"/>
    </source>
</evidence>
<dbReference type="InterPro" id="IPR036864">
    <property type="entry name" value="Zn2-C6_fun-type_DNA-bd_sf"/>
</dbReference>
<dbReference type="PANTHER" id="PTHR33321:SF12">
    <property type="entry name" value="PLANT BASIC SECRETORY PROTEIN (BSP) FAMILY PROTEIN"/>
    <property type="match status" value="1"/>
</dbReference>
<evidence type="ECO:0000256" key="1">
    <source>
        <dbReference type="SAM" id="MobiDB-lite"/>
    </source>
</evidence>
<dbReference type="Pfam" id="PF04450">
    <property type="entry name" value="BSP"/>
    <property type="match status" value="1"/>
</dbReference>
<dbReference type="PROSITE" id="PS50048">
    <property type="entry name" value="ZN2_CY6_FUNGAL_2"/>
    <property type="match status" value="1"/>
</dbReference>
<protein>
    <recommendedName>
        <fullName evidence="2">Zn(2)-C6 fungal-type domain-containing protein</fullName>
    </recommendedName>
</protein>
<gene>
    <name evidence="3" type="ORF">A7U60_g7222</name>
</gene>
<evidence type="ECO:0000313" key="3">
    <source>
        <dbReference type="EMBL" id="OCB85574.1"/>
    </source>
</evidence>
<dbReference type="InterPro" id="IPR007541">
    <property type="entry name" value="Uncharacterised_BSP"/>
</dbReference>
<proteinExistence type="predicted"/>
<dbReference type="SMART" id="SM00066">
    <property type="entry name" value="GAL4"/>
    <property type="match status" value="1"/>
</dbReference>
<dbReference type="GO" id="GO:0000981">
    <property type="term" value="F:DNA-binding transcription factor activity, RNA polymerase II-specific"/>
    <property type="evidence" value="ECO:0007669"/>
    <property type="project" value="InterPro"/>
</dbReference>
<name>A0A9Q5HTG3_SANBA</name>
<dbReference type="PANTHER" id="PTHR33321">
    <property type="match status" value="1"/>
</dbReference>
<feature type="domain" description="Zn(2)-C6 fungal-type" evidence="2">
    <location>
        <begin position="354"/>
        <end position="385"/>
    </location>
</feature>